<dbReference type="PANTHER" id="PTHR30509:SF8">
    <property type="entry name" value="INNER MEMBRANE PROTEIN YCCS"/>
    <property type="match status" value="1"/>
</dbReference>
<reference evidence="10 11" key="1">
    <citation type="submission" date="2018-05" db="EMBL/GenBank/DDBJ databases">
        <title>Mucilaginibacter hurinus sp. nov., isolated from briquette warehouse soil.</title>
        <authorList>
            <person name="Choi L."/>
        </authorList>
    </citation>
    <scope>NUCLEOTIDE SEQUENCE [LARGE SCALE GENOMIC DNA]</scope>
    <source>
        <strain evidence="10 11">ZR32</strain>
    </source>
</reference>
<dbReference type="Proteomes" id="UP000253209">
    <property type="component" value="Unassembled WGS sequence"/>
</dbReference>
<keyword evidence="5 7" id="KW-0472">Membrane</keyword>
<comment type="subcellular location">
    <subcellularLocation>
        <location evidence="1">Cell membrane</location>
        <topology evidence="1">Multi-pass membrane protein</topology>
    </subcellularLocation>
</comment>
<feature type="transmembrane region" description="Helical" evidence="7">
    <location>
        <begin position="398"/>
        <end position="416"/>
    </location>
</feature>
<feature type="transmembrane region" description="Helical" evidence="7">
    <location>
        <begin position="69"/>
        <end position="88"/>
    </location>
</feature>
<protein>
    <submittedName>
        <fullName evidence="10">Uncharacterized protein</fullName>
    </submittedName>
</protein>
<gene>
    <name evidence="10" type="ORF">DJ568_04790</name>
</gene>
<dbReference type="GO" id="GO:0005886">
    <property type="term" value="C:plasma membrane"/>
    <property type="evidence" value="ECO:0007669"/>
    <property type="project" value="UniProtKB-SubCell"/>
</dbReference>
<dbReference type="AlphaFoldDB" id="A0A367GT55"/>
<evidence type="ECO:0000256" key="6">
    <source>
        <dbReference type="ARBA" id="ARBA00043993"/>
    </source>
</evidence>
<feature type="transmembrane region" description="Helical" evidence="7">
    <location>
        <begin position="497"/>
        <end position="517"/>
    </location>
</feature>
<evidence type="ECO:0000256" key="2">
    <source>
        <dbReference type="ARBA" id="ARBA00022475"/>
    </source>
</evidence>
<comment type="caution">
    <text evidence="10">The sequence shown here is derived from an EMBL/GenBank/DDBJ whole genome shotgun (WGS) entry which is preliminary data.</text>
</comment>
<feature type="transmembrane region" description="Helical" evidence="7">
    <location>
        <begin position="423"/>
        <end position="440"/>
    </location>
</feature>
<sequence length="697" mass="78414">MTAGILLPALSALYFNRLDIGFTLSLGAACMSVIDSPGPVLHKRNAMTIGNALIFLVAVITGFARLNPITLGIEIALFCFLFSLLIVYGNRAASVGTAGLLAMIFMISKELTYVEIFIFSGILLAGGIWYMLFSLLFFRIRPYRAAQQILGENVADIAQFLRVKADFYDASTDIDDNYHKLVTQQIKVSHNQDNVREMLFKTRVNVKESTNASRILVLTFVDLVDMFEQIMATHYDYGYIRQKFKDTGVLESINKLLHKMADELDYVGFMVLSNLRYKRLTDLNKDLEALKIKIDEAGNNPDGTSNLVLKKILINLRDLNQKIHNIYDYYNSSSSQLLFEKSNDIQISKFVSHQEYAPHIFFDNLTLGSGAFKHALRVALVCLVGYIVSQIFPLGNHSYWILLTIIVILKPGFSLSKERNYQRLTGTIAGGIVGVIVLYFIKDRTALFFIMLLFMLGTYSFIRLNYVIAVMFMTPFILIMLKFVGITGYNVVQERMIDTIIGSSIAFIASYFVFPSWEFELIKESMRDVIYANVNYLVKIGNALAGKPVDITEYKLARKDVFVQSANLSSSFQRMTSEPKSKQRGIKDIHKFVVLNHILSSYIAMIAAGLKGKSMATARPDALRSIKKSLAVLNDTNVKLHGPTIDFKVDKQLTEDKEAETLEPSADEALLKDQLNFINKISNDIARATDNVVSVNN</sequence>
<dbReference type="EMBL" id="QGDC01000002">
    <property type="protein sequence ID" value="RCH56265.1"/>
    <property type="molecule type" value="Genomic_DNA"/>
</dbReference>
<feature type="transmembrane region" description="Helical" evidence="7">
    <location>
        <begin position="469"/>
        <end position="491"/>
    </location>
</feature>
<evidence type="ECO:0000313" key="11">
    <source>
        <dbReference type="Proteomes" id="UP000253209"/>
    </source>
</evidence>
<feature type="transmembrane region" description="Helical" evidence="7">
    <location>
        <begin position="46"/>
        <end position="63"/>
    </location>
</feature>
<keyword evidence="3 7" id="KW-0812">Transmembrane</keyword>
<dbReference type="OrthoDB" id="8670769at2"/>
<feature type="transmembrane region" description="Helical" evidence="7">
    <location>
        <begin position="446"/>
        <end position="462"/>
    </location>
</feature>
<feature type="domain" description="Integral membrane protein YccS N-terminal" evidence="8">
    <location>
        <begin position="53"/>
        <end position="322"/>
    </location>
</feature>
<feature type="transmembrane region" description="Helical" evidence="7">
    <location>
        <begin position="117"/>
        <end position="138"/>
    </location>
</feature>
<dbReference type="InterPro" id="IPR049453">
    <property type="entry name" value="Memb_transporter_dom"/>
</dbReference>
<evidence type="ECO:0000256" key="7">
    <source>
        <dbReference type="SAM" id="Phobius"/>
    </source>
</evidence>
<evidence type="ECO:0000256" key="5">
    <source>
        <dbReference type="ARBA" id="ARBA00023136"/>
    </source>
</evidence>
<feature type="transmembrane region" description="Helical" evidence="7">
    <location>
        <begin position="12"/>
        <end position="34"/>
    </location>
</feature>
<evidence type="ECO:0000259" key="8">
    <source>
        <dbReference type="Pfam" id="PF12805"/>
    </source>
</evidence>
<dbReference type="Pfam" id="PF12805">
    <property type="entry name" value="FUSC-like"/>
    <property type="match status" value="1"/>
</dbReference>
<feature type="transmembrane region" description="Helical" evidence="7">
    <location>
        <begin position="592"/>
        <end position="610"/>
    </location>
</feature>
<keyword evidence="11" id="KW-1185">Reference proteome</keyword>
<evidence type="ECO:0000313" key="10">
    <source>
        <dbReference type="EMBL" id="RCH56265.1"/>
    </source>
</evidence>
<feature type="domain" description="Integral membrane bound transporter" evidence="9">
    <location>
        <begin position="386"/>
        <end position="508"/>
    </location>
</feature>
<proteinExistence type="inferred from homology"/>
<dbReference type="Pfam" id="PF13515">
    <property type="entry name" value="FUSC_2"/>
    <property type="match status" value="1"/>
</dbReference>
<feature type="transmembrane region" description="Helical" evidence="7">
    <location>
        <begin position="375"/>
        <end position="392"/>
    </location>
</feature>
<accession>A0A367GT55</accession>
<keyword evidence="2" id="KW-1003">Cell membrane</keyword>
<dbReference type="PANTHER" id="PTHR30509">
    <property type="entry name" value="P-HYDROXYBENZOIC ACID EFFLUX PUMP SUBUNIT-RELATED"/>
    <property type="match status" value="1"/>
</dbReference>
<evidence type="ECO:0000256" key="3">
    <source>
        <dbReference type="ARBA" id="ARBA00022692"/>
    </source>
</evidence>
<evidence type="ECO:0000259" key="9">
    <source>
        <dbReference type="Pfam" id="PF13515"/>
    </source>
</evidence>
<evidence type="ECO:0000256" key="4">
    <source>
        <dbReference type="ARBA" id="ARBA00022989"/>
    </source>
</evidence>
<dbReference type="InterPro" id="IPR032692">
    <property type="entry name" value="YccS_N"/>
</dbReference>
<comment type="similarity">
    <text evidence="6">Belongs to the YccS/YhfK family.</text>
</comment>
<keyword evidence="4 7" id="KW-1133">Transmembrane helix</keyword>
<name>A0A367GT55_9SPHI</name>
<evidence type="ECO:0000256" key="1">
    <source>
        <dbReference type="ARBA" id="ARBA00004651"/>
    </source>
</evidence>
<organism evidence="10 11">
    <name type="scientific">Mucilaginibacter hurinus</name>
    <dbReference type="NCBI Taxonomy" id="2201324"/>
    <lineage>
        <taxon>Bacteria</taxon>
        <taxon>Pseudomonadati</taxon>
        <taxon>Bacteroidota</taxon>
        <taxon>Sphingobacteriia</taxon>
        <taxon>Sphingobacteriales</taxon>
        <taxon>Sphingobacteriaceae</taxon>
        <taxon>Mucilaginibacter</taxon>
    </lineage>
</organism>